<evidence type="ECO:0000313" key="6">
    <source>
        <dbReference type="Proteomes" id="UP001166286"/>
    </source>
</evidence>
<dbReference type="Proteomes" id="UP001166286">
    <property type="component" value="Unassembled WGS sequence"/>
</dbReference>
<dbReference type="InterPro" id="IPR001911">
    <property type="entry name" value="Ribosomal_bS21"/>
</dbReference>
<gene>
    <name evidence="5" type="ORF">JMJ35_005815</name>
</gene>
<dbReference type="AlphaFoldDB" id="A0AA39V0R4"/>
<sequence>MELRRLGDPILKTRATPLLSFLAPSVSQSWCLIAVSRSTRTYLANTPRNPSSSFHTTTCRGAESPAVPAEIGKPEKNLPRPKASPTADLSFLKKPQKDSAKAPPKSPFPRRFAADQNVAKLLDQTLDSLPNPAKRELSTPNIQSSADKTRKAWGTFLERERGARTPGQVAQSMDFPRPADPQGNPSASLLNNIRLKPAVRAKRTIRSRPTVGRTIEVYQEGGQHVAGALKKLDILCSVNRIRSDQSRQRFHERPGLKRKRLKSERWRRLFKASFKMTVARVQEMRRKGW</sequence>
<evidence type="ECO:0008006" key="7">
    <source>
        <dbReference type="Google" id="ProtNLM"/>
    </source>
</evidence>
<dbReference type="PANTHER" id="PTHR41237:SF1">
    <property type="entry name" value="SMALL RIBOSOMAL SUBUNIT PROTEIN BS21M"/>
    <property type="match status" value="1"/>
</dbReference>
<feature type="region of interest" description="Disordered" evidence="4">
    <location>
        <begin position="129"/>
        <end position="148"/>
    </location>
</feature>
<evidence type="ECO:0000256" key="2">
    <source>
        <dbReference type="ARBA" id="ARBA00022980"/>
    </source>
</evidence>
<name>A0AA39V0R4_9LECA</name>
<dbReference type="GO" id="GO:0005763">
    <property type="term" value="C:mitochondrial small ribosomal subunit"/>
    <property type="evidence" value="ECO:0007669"/>
    <property type="project" value="TreeGrafter"/>
</dbReference>
<dbReference type="InterPro" id="IPR052837">
    <property type="entry name" value="Mitoribosomal_bS21"/>
</dbReference>
<dbReference type="EMBL" id="JAFEKC020000013">
    <property type="protein sequence ID" value="KAK0511242.1"/>
    <property type="molecule type" value="Genomic_DNA"/>
</dbReference>
<evidence type="ECO:0000256" key="3">
    <source>
        <dbReference type="ARBA" id="ARBA00023274"/>
    </source>
</evidence>
<keyword evidence="3" id="KW-0687">Ribonucleoprotein</keyword>
<feature type="compositionally biased region" description="Polar residues" evidence="4">
    <location>
        <begin position="43"/>
        <end position="59"/>
    </location>
</feature>
<evidence type="ECO:0000313" key="5">
    <source>
        <dbReference type="EMBL" id="KAK0511242.1"/>
    </source>
</evidence>
<protein>
    <recommendedName>
        <fullName evidence="7">Ribosomal protein S21</fullName>
    </recommendedName>
</protein>
<organism evidence="5 6">
    <name type="scientific">Cladonia borealis</name>
    <dbReference type="NCBI Taxonomy" id="184061"/>
    <lineage>
        <taxon>Eukaryota</taxon>
        <taxon>Fungi</taxon>
        <taxon>Dikarya</taxon>
        <taxon>Ascomycota</taxon>
        <taxon>Pezizomycotina</taxon>
        <taxon>Lecanoromycetes</taxon>
        <taxon>OSLEUM clade</taxon>
        <taxon>Lecanoromycetidae</taxon>
        <taxon>Lecanorales</taxon>
        <taxon>Lecanorineae</taxon>
        <taxon>Cladoniaceae</taxon>
        <taxon>Cladonia</taxon>
    </lineage>
</organism>
<comment type="similarity">
    <text evidence="1">Belongs to the bacterial ribosomal protein bS21 family.</text>
</comment>
<dbReference type="Pfam" id="PF01165">
    <property type="entry name" value="Ribosomal_S21"/>
    <property type="match status" value="1"/>
</dbReference>
<proteinExistence type="inferred from homology"/>
<keyword evidence="6" id="KW-1185">Reference proteome</keyword>
<feature type="region of interest" description="Disordered" evidence="4">
    <location>
        <begin position="162"/>
        <end position="189"/>
    </location>
</feature>
<dbReference type="GO" id="GO:0070124">
    <property type="term" value="P:mitochondrial translational initiation"/>
    <property type="evidence" value="ECO:0007669"/>
    <property type="project" value="TreeGrafter"/>
</dbReference>
<comment type="caution">
    <text evidence="5">The sequence shown here is derived from an EMBL/GenBank/DDBJ whole genome shotgun (WGS) entry which is preliminary data.</text>
</comment>
<evidence type="ECO:0000256" key="4">
    <source>
        <dbReference type="SAM" id="MobiDB-lite"/>
    </source>
</evidence>
<evidence type="ECO:0000256" key="1">
    <source>
        <dbReference type="ARBA" id="ARBA00006640"/>
    </source>
</evidence>
<feature type="region of interest" description="Disordered" evidence="4">
    <location>
        <begin position="43"/>
        <end position="110"/>
    </location>
</feature>
<accession>A0AA39V0R4</accession>
<dbReference type="GO" id="GO:0003735">
    <property type="term" value="F:structural constituent of ribosome"/>
    <property type="evidence" value="ECO:0007669"/>
    <property type="project" value="InterPro"/>
</dbReference>
<dbReference type="PANTHER" id="PTHR41237">
    <property type="entry name" value="37S RIBOSOMAL PROTEIN MRP21, MITOCHONDRIAL"/>
    <property type="match status" value="1"/>
</dbReference>
<keyword evidence="2" id="KW-0689">Ribosomal protein</keyword>
<reference evidence="5" key="1">
    <citation type="submission" date="2023-03" db="EMBL/GenBank/DDBJ databases">
        <title>Complete genome of Cladonia borealis.</title>
        <authorList>
            <person name="Park H."/>
        </authorList>
    </citation>
    <scope>NUCLEOTIDE SEQUENCE</scope>
    <source>
        <strain evidence="5">ANT050790</strain>
    </source>
</reference>